<dbReference type="Pfam" id="PF02021">
    <property type="entry name" value="UPF0102"/>
    <property type="match status" value="1"/>
</dbReference>
<dbReference type="InterPro" id="IPR011856">
    <property type="entry name" value="tRNA_endonuc-like_dom_sf"/>
</dbReference>
<dbReference type="GO" id="GO:0004519">
    <property type="term" value="F:endonuclease activity"/>
    <property type="evidence" value="ECO:0007669"/>
    <property type="project" value="UniProtKB-KW"/>
</dbReference>
<dbReference type="SUPFAM" id="SSF52980">
    <property type="entry name" value="Restriction endonuclease-like"/>
    <property type="match status" value="1"/>
</dbReference>
<sequence length="120" mass="13447">MTMTRRRRGQIGEAAAAALLADSGYRILERNYRCPLGEIDIVAAQGEEIVFIEVRTRSSQTFGTPQESVDGRKRLRLRRLAAYYLGSRGLAGRSCRFDVVAVWLDRQERVAGVEVIKGAF</sequence>
<dbReference type="GeneID" id="45617019"/>
<dbReference type="EMBL" id="DF238840">
    <property type="protein sequence ID" value="GAF26725.1"/>
    <property type="molecule type" value="Genomic_DNA"/>
</dbReference>
<evidence type="ECO:0000313" key="3">
    <source>
        <dbReference type="EMBL" id="GAF26725.1"/>
    </source>
</evidence>
<dbReference type="InterPro" id="IPR011335">
    <property type="entry name" value="Restrct_endonuc-II-like"/>
</dbReference>
<organism evidence="3">
    <name type="scientific">Moorella thermoacetica Y72</name>
    <dbReference type="NCBI Taxonomy" id="1325331"/>
    <lineage>
        <taxon>Bacteria</taxon>
        <taxon>Bacillati</taxon>
        <taxon>Bacillota</taxon>
        <taxon>Clostridia</taxon>
        <taxon>Neomoorellales</taxon>
        <taxon>Neomoorellaceae</taxon>
        <taxon>Neomoorella</taxon>
    </lineage>
</organism>
<name>A0A0S6UD96_NEOTH</name>
<dbReference type="HAMAP" id="MF_00048">
    <property type="entry name" value="UPF0102"/>
    <property type="match status" value="1"/>
</dbReference>
<dbReference type="Proteomes" id="UP000063718">
    <property type="component" value="Unassembled WGS sequence"/>
</dbReference>
<proteinExistence type="inferred from homology"/>
<dbReference type="SMR" id="A0A0S6UD96"/>
<dbReference type="InterPro" id="IPR003509">
    <property type="entry name" value="UPF0102_YraN-like"/>
</dbReference>
<dbReference type="AlphaFoldDB" id="A0A0S6UD96"/>
<dbReference type="NCBIfam" id="NF009154">
    <property type="entry name" value="PRK12497.3-3"/>
    <property type="match status" value="1"/>
</dbReference>
<dbReference type="RefSeq" id="WP_011392503.1">
    <property type="nucleotide sequence ID" value="NZ_DF238840.1"/>
</dbReference>
<gene>
    <name evidence="3" type="ORF">MTY_2065</name>
</gene>
<evidence type="ECO:0000256" key="1">
    <source>
        <dbReference type="ARBA" id="ARBA00006738"/>
    </source>
</evidence>
<evidence type="ECO:0000256" key="2">
    <source>
        <dbReference type="HAMAP-Rule" id="MF_00048"/>
    </source>
</evidence>
<dbReference type="Gene3D" id="3.40.1350.10">
    <property type="match status" value="1"/>
</dbReference>
<keyword evidence="3" id="KW-0378">Hydrolase</keyword>
<reference evidence="3" key="1">
    <citation type="journal article" date="2014" name="Gene">
        <title>Genome-guided analysis of transformation efficiency and carbon dioxide assimilation by Moorella thermoacetica Y72.</title>
        <authorList>
            <person name="Tsukahara K."/>
            <person name="Kita A."/>
            <person name="Nakashimada Y."/>
            <person name="Hoshino T."/>
            <person name="Murakami K."/>
        </authorList>
    </citation>
    <scope>NUCLEOTIDE SEQUENCE [LARGE SCALE GENOMIC DNA]</scope>
    <source>
        <strain evidence="3">Y72</strain>
    </source>
</reference>
<keyword evidence="3" id="KW-0540">Nuclease</keyword>
<dbReference type="GO" id="GO:0003676">
    <property type="term" value="F:nucleic acid binding"/>
    <property type="evidence" value="ECO:0007669"/>
    <property type="project" value="InterPro"/>
</dbReference>
<dbReference type="NCBIfam" id="NF009150">
    <property type="entry name" value="PRK12497.1-3"/>
    <property type="match status" value="1"/>
</dbReference>
<dbReference type="PANTHER" id="PTHR34039">
    <property type="entry name" value="UPF0102 PROTEIN YRAN"/>
    <property type="match status" value="1"/>
</dbReference>
<dbReference type="PANTHER" id="PTHR34039:SF1">
    <property type="entry name" value="UPF0102 PROTEIN YRAN"/>
    <property type="match status" value="1"/>
</dbReference>
<accession>A0A0S6UD96</accession>
<dbReference type="NCBIfam" id="TIGR00252">
    <property type="entry name" value="YraN family protein"/>
    <property type="match status" value="1"/>
</dbReference>
<keyword evidence="3" id="KW-0255">Endonuclease</keyword>
<protein>
    <recommendedName>
        <fullName evidence="2">UPF0102 protein MTY_2065</fullName>
    </recommendedName>
</protein>
<comment type="similarity">
    <text evidence="1 2">Belongs to the UPF0102 family.</text>
</comment>